<dbReference type="SMART" id="SM00953">
    <property type="entry name" value="RES"/>
    <property type="match status" value="1"/>
</dbReference>
<dbReference type="InterPro" id="IPR014914">
    <property type="entry name" value="RES_dom"/>
</dbReference>
<evidence type="ECO:0000313" key="2">
    <source>
        <dbReference type="EMBL" id="CAA9339621.1"/>
    </source>
</evidence>
<reference evidence="2" key="1">
    <citation type="submission" date="2020-02" db="EMBL/GenBank/DDBJ databases">
        <authorList>
            <person name="Meier V. D."/>
        </authorList>
    </citation>
    <scope>NUCLEOTIDE SEQUENCE</scope>
    <source>
        <strain evidence="2">AVDCRST_MAG68</strain>
    </source>
</reference>
<organism evidence="2">
    <name type="scientific">uncultured Gemmatimonadota bacterium</name>
    <dbReference type="NCBI Taxonomy" id="203437"/>
    <lineage>
        <taxon>Bacteria</taxon>
        <taxon>Pseudomonadati</taxon>
        <taxon>Gemmatimonadota</taxon>
        <taxon>environmental samples</taxon>
    </lineage>
</organism>
<proteinExistence type="predicted"/>
<feature type="domain" description="RES" evidence="1">
    <location>
        <begin position="31"/>
        <end position="166"/>
    </location>
</feature>
<protein>
    <recommendedName>
        <fullName evidence="1">RES domain-containing protein</fullName>
    </recommendedName>
</protein>
<accession>A0A6J4LQ58</accession>
<evidence type="ECO:0000259" key="1">
    <source>
        <dbReference type="SMART" id="SM00953"/>
    </source>
</evidence>
<sequence>MAPIRLPRRIPVAVRPPRTMLWRVHRTRHGALWYGPHGDPPSNRFDAPASEYGVCYFGESLDVSFLETLVRGADVVAQAEVAARTASYVATTEEMRFLQFEGAGLVRLKIGGDVAHAADYAPCQRMACDLYEQHPDIDGIQFRSRWDTSSLCWAVFDRAKAKVGPARGKQSLGDYDVIGPTLERHDIAVV</sequence>
<dbReference type="EMBL" id="CADCTW010000137">
    <property type="protein sequence ID" value="CAA9339621.1"/>
    <property type="molecule type" value="Genomic_DNA"/>
</dbReference>
<gene>
    <name evidence="2" type="ORF">AVDCRST_MAG68-2938</name>
</gene>
<dbReference type="Pfam" id="PF08808">
    <property type="entry name" value="RES"/>
    <property type="match status" value="1"/>
</dbReference>
<name>A0A6J4LQ58_9BACT</name>
<dbReference type="AlphaFoldDB" id="A0A6J4LQ58"/>